<dbReference type="AlphaFoldDB" id="A0A4Y6PNC7"/>
<feature type="compositionally biased region" description="Basic and acidic residues" evidence="1">
    <location>
        <begin position="548"/>
        <end position="559"/>
    </location>
</feature>
<proteinExistence type="predicted"/>
<feature type="domain" description="GYF" evidence="4">
    <location>
        <begin position="70"/>
        <end position="118"/>
    </location>
</feature>
<feature type="compositionally biased region" description="Basic and acidic residues" evidence="1">
    <location>
        <begin position="495"/>
        <end position="510"/>
    </location>
</feature>
<feature type="compositionally biased region" description="Acidic residues" evidence="1">
    <location>
        <begin position="336"/>
        <end position="345"/>
    </location>
</feature>
<feature type="region of interest" description="Disordered" evidence="1">
    <location>
        <begin position="458"/>
        <end position="559"/>
    </location>
</feature>
<dbReference type="NCBIfam" id="NF033768">
    <property type="entry name" value="myxo_SS_tail"/>
    <property type="match status" value="1"/>
</dbReference>
<accession>A0A5B8Y0U5</accession>
<sequence>MKFYCDSCNTKYGIADEKVRGKVLKVRCKKCGNVITVREQTVPSRRASDAQSAPPPSPAKSAFDPRQVQWHYSVNGQSFGPFAFGVLEQRFASGELGDECYVWTDSFSDWKPVKQVDAFRAALSKGQQIKPRRKTLGVSQALQAVKPEDFKKRLEEEKKKKAAAKQAESEPVQPERAQPEPEQQAPQQEEAPKQEDALQQEEAPQQDEPSGASAQEAQQEEQQEQEAQQAQQQKEEAQKDRLAKLRARLKTQGDAKDEAAEPSEEIAADEPLLDDSLAADGGSAQAADLDSSTKSTDAAETAQAGQPDRGDDPFESDAADALGPTLPMGDSHEPPGFDEPEDDGENSGLFADFDGPSTAGAATADAQPADADDAEAPDDSDHIPFFPDAPELSSESGKVSKPSKTETSGITGSLLIQLDNIQKEGRGKKVALVAAAILIVGGLTGTAIYFASQVEPEKKVVKKKTNQDDDDELVIRTYSDDEQNKIMMLDSQNVGKEEGAEEAPQKKEPTKVASNKKTGTSKKRVRGPKIKDDGPSLDDAFKSAQKKGSSDDSFRKGLDDGKVAKTKLDSPLAGKSDAFSSLSALSSERSDPIYRPTDTLKARQKKSAGSGGMKLTRKQISQGIRTVRKSVGICRQRHSRRGTPLDARKIYVTLTVEPSGRISAFTLEPSRIRHTEFEKCMNSHRGRWRFPSFDGSSQKMRAPFVLQ</sequence>
<feature type="compositionally biased region" description="Basic and acidic residues" evidence="1">
    <location>
        <begin position="233"/>
        <end position="243"/>
    </location>
</feature>
<evidence type="ECO:0000256" key="1">
    <source>
        <dbReference type="SAM" id="MobiDB-lite"/>
    </source>
</evidence>
<feature type="compositionally biased region" description="Acidic residues" evidence="1">
    <location>
        <begin position="260"/>
        <end position="273"/>
    </location>
</feature>
<dbReference type="InterPro" id="IPR049806">
    <property type="entry name" value="MasK-like_C"/>
</dbReference>
<reference evidence="5 6" key="1">
    <citation type="submission" date="2019-06" db="EMBL/GenBank/DDBJ databases">
        <title>Persicimonas caeni gen. nov., sp. nov., a predatory bacterium isolated from solar saltern.</title>
        <authorList>
            <person name="Wang S."/>
        </authorList>
    </citation>
    <scope>NUCLEOTIDE SEQUENCE [LARGE SCALE GENOMIC DNA]</scope>
    <source>
        <strain evidence="5 6">YN101</strain>
    </source>
</reference>
<accession>A0A4Y6PNC7</accession>
<dbReference type="EMBL" id="CP041186">
    <property type="protein sequence ID" value="QDG49816.1"/>
    <property type="molecule type" value="Genomic_DNA"/>
</dbReference>
<keyword evidence="2" id="KW-0812">Transmembrane</keyword>
<evidence type="ECO:0000256" key="2">
    <source>
        <dbReference type="SAM" id="Phobius"/>
    </source>
</evidence>
<feature type="domain" description="Zinc finger/thioredoxin putative" evidence="3">
    <location>
        <begin position="1"/>
        <end position="36"/>
    </location>
</feature>
<organism evidence="5 6">
    <name type="scientific">Persicimonas caeni</name>
    <dbReference type="NCBI Taxonomy" id="2292766"/>
    <lineage>
        <taxon>Bacteria</taxon>
        <taxon>Deltaproteobacteria</taxon>
        <taxon>Bradymonadales</taxon>
        <taxon>Bradymonadaceae</taxon>
        <taxon>Persicimonas</taxon>
    </lineage>
</organism>
<feature type="compositionally biased region" description="Low complexity" evidence="1">
    <location>
        <begin position="354"/>
        <end position="369"/>
    </location>
</feature>
<keyword evidence="6" id="KW-1185">Reference proteome</keyword>
<dbReference type="InterPro" id="IPR011723">
    <property type="entry name" value="Znf/thioredoxin_put"/>
</dbReference>
<feature type="compositionally biased region" description="Basic residues" evidence="1">
    <location>
        <begin position="519"/>
        <end position="528"/>
    </location>
</feature>
<dbReference type="Proteomes" id="UP000315995">
    <property type="component" value="Chromosome"/>
</dbReference>
<dbReference type="OrthoDB" id="198456at2"/>
<dbReference type="InterPro" id="IPR025640">
    <property type="entry name" value="GYF_2"/>
</dbReference>
<feature type="region of interest" description="Disordered" evidence="1">
    <location>
        <begin position="582"/>
        <end position="617"/>
    </location>
</feature>
<evidence type="ECO:0000313" key="6">
    <source>
        <dbReference type="Proteomes" id="UP000315995"/>
    </source>
</evidence>
<protein>
    <submittedName>
        <fullName evidence="5">AgmX/PglI C-terminal domain-containing protein</fullName>
    </submittedName>
</protein>
<feature type="region of interest" description="Disordered" evidence="1">
    <location>
        <begin position="155"/>
        <end position="408"/>
    </location>
</feature>
<keyword evidence="2" id="KW-1133">Transmembrane helix</keyword>
<dbReference type="Pfam" id="PF14237">
    <property type="entry name" value="GYF_2"/>
    <property type="match status" value="1"/>
</dbReference>
<dbReference type="Pfam" id="PF13717">
    <property type="entry name" value="Zn_ribbon_4"/>
    <property type="match status" value="1"/>
</dbReference>
<feature type="region of interest" description="Disordered" evidence="1">
    <location>
        <begin position="42"/>
        <end position="63"/>
    </location>
</feature>
<keyword evidence="2" id="KW-0472">Membrane</keyword>
<feature type="transmembrane region" description="Helical" evidence="2">
    <location>
        <begin position="430"/>
        <end position="451"/>
    </location>
</feature>
<dbReference type="NCBIfam" id="TIGR02098">
    <property type="entry name" value="MJ0042_CXXC"/>
    <property type="match status" value="1"/>
</dbReference>
<feature type="compositionally biased region" description="Low complexity" evidence="1">
    <location>
        <begin position="43"/>
        <end position="52"/>
    </location>
</feature>
<evidence type="ECO:0000313" key="5">
    <source>
        <dbReference type="EMBL" id="QDG49816.1"/>
    </source>
</evidence>
<evidence type="ECO:0000259" key="3">
    <source>
        <dbReference type="Pfam" id="PF13717"/>
    </source>
</evidence>
<feature type="compositionally biased region" description="Low complexity" evidence="1">
    <location>
        <begin position="164"/>
        <end position="189"/>
    </location>
</feature>
<evidence type="ECO:0000259" key="4">
    <source>
        <dbReference type="Pfam" id="PF14237"/>
    </source>
</evidence>
<name>A0A4Y6PNC7_PERCE</name>
<gene>
    <name evidence="5" type="ORF">FIV42_03395</name>
</gene>
<dbReference type="RefSeq" id="WP_141196313.1">
    <property type="nucleotide sequence ID" value="NZ_CP041186.1"/>
</dbReference>